<evidence type="ECO:0000256" key="1">
    <source>
        <dbReference type="ARBA" id="ARBA00022729"/>
    </source>
</evidence>
<dbReference type="InterPro" id="IPR050280">
    <property type="entry name" value="OMP_Chaperone_SurA"/>
</dbReference>
<dbReference type="Proteomes" id="UP001199044">
    <property type="component" value="Unassembled WGS sequence"/>
</dbReference>
<sequence length="281" mass="32837">MEAYKRHYLTAKVATELFKMNPQYLSSMQRAKVDAQVEQLYRIQDAILHSPEVQWVNLSETEVDSAMQTCIEGYESYSLFLAALDNQQLDEVALRKALSEELKCNKVLEMVSNSVPPLNQTDAKTYYEQHLHEFYRPQTWEMSQILITINDAYPENRRDQVLNRIWSLYHQCDNGQFDTLALQHSECPSAMQNGYLGWCDAEKLYPQITERLALIAPNQVSTPIETELGFHLVKYHQTRPAGQATFEQAYPFLREKHEQRARQYLQRQWIAQLLSAYATFN</sequence>
<dbReference type="PANTHER" id="PTHR47637:SF1">
    <property type="entry name" value="CHAPERONE SURA"/>
    <property type="match status" value="1"/>
</dbReference>
<comment type="caution">
    <text evidence="4">The sequence shown here is derived from an EMBL/GenBank/DDBJ whole genome shotgun (WGS) entry which is preliminary data.</text>
</comment>
<dbReference type="InterPro" id="IPR046357">
    <property type="entry name" value="PPIase_dom_sf"/>
</dbReference>
<dbReference type="EMBL" id="JAIWIU010000056">
    <property type="protein sequence ID" value="MCA2016342.1"/>
    <property type="molecule type" value="Genomic_DNA"/>
</dbReference>
<dbReference type="Pfam" id="PF00639">
    <property type="entry name" value="Rotamase"/>
    <property type="match status" value="1"/>
</dbReference>
<reference evidence="5" key="1">
    <citation type="submission" date="2023-07" db="EMBL/GenBank/DDBJ databases">
        <title>Molecular identification of indigenous halophilic bacteria isolated from red sea cost, biodegradation of synthetic dyes and assessment of degraded metabolite toxicity.</title>
        <authorList>
            <person name="Chaieb K."/>
            <person name="Altayb H.N."/>
        </authorList>
    </citation>
    <scope>NUCLEOTIDE SEQUENCE [LARGE SCALE GENOMIC DNA]</scope>
    <source>
        <strain evidence="5">K20</strain>
    </source>
</reference>
<keyword evidence="1" id="KW-0732">Signal</keyword>
<evidence type="ECO:0000256" key="2">
    <source>
        <dbReference type="PROSITE-ProRule" id="PRU00278"/>
    </source>
</evidence>
<dbReference type="GO" id="GO:0003755">
    <property type="term" value="F:peptidyl-prolyl cis-trans isomerase activity"/>
    <property type="evidence" value="ECO:0007669"/>
    <property type="project" value="UniProtKB-EC"/>
</dbReference>
<dbReference type="PANTHER" id="PTHR47637">
    <property type="entry name" value="CHAPERONE SURA"/>
    <property type="match status" value="1"/>
</dbReference>
<dbReference type="RefSeq" id="WP_225250398.1">
    <property type="nucleotide sequence ID" value="NZ_JAIWIU010000056.1"/>
</dbReference>
<keyword evidence="2" id="KW-0697">Rotamase</keyword>
<evidence type="ECO:0000259" key="3">
    <source>
        <dbReference type="PROSITE" id="PS50198"/>
    </source>
</evidence>
<keyword evidence="5" id="KW-1185">Reference proteome</keyword>
<keyword evidence="2 4" id="KW-0413">Isomerase</keyword>
<gene>
    <name evidence="4" type="ORF">LDJ79_09490</name>
</gene>
<evidence type="ECO:0000313" key="5">
    <source>
        <dbReference type="Proteomes" id="UP001199044"/>
    </source>
</evidence>
<dbReference type="Gene3D" id="3.10.50.40">
    <property type="match status" value="1"/>
</dbReference>
<dbReference type="EC" id="5.2.1.8" evidence="4"/>
<feature type="domain" description="PpiC" evidence="3">
    <location>
        <begin position="137"/>
        <end position="237"/>
    </location>
</feature>
<proteinExistence type="predicted"/>
<dbReference type="PROSITE" id="PS50198">
    <property type="entry name" value="PPIC_PPIASE_2"/>
    <property type="match status" value="1"/>
</dbReference>
<accession>A0ABS7YN01</accession>
<name>A0ABS7YN01_9VIBR</name>
<dbReference type="SUPFAM" id="SSF54534">
    <property type="entry name" value="FKBP-like"/>
    <property type="match status" value="1"/>
</dbReference>
<dbReference type="InterPro" id="IPR027304">
    <property type="entry name" value="Trigger_fact/SurA_dom_sf"/>
</dbReference>
<organism evidence="4 5">
    <name type="scientific">Vibrio tritonius</name>
    <dbReference type="NCBI Taxonomy" id="1435069"/>
    <lineage>
        <taxon>Bacteria</taxon>
        <taxon>Pseudomonadati</taxon>
        <taxon>Pseudomonadota</taxon>
        <taxon>Gammaproteobacteria</taxon>
        <taxon>Vibrionales</taxon>
        <taxon>Vibrionaceae</taxon>
        <taxon>Vibrio</taxon>
    </lineage>
</organism>
<protein>
    <submittedName>
        <fullName evidence="4">Peptidylprolyl isomerase</fullName>
        <ecNumber evidence="4">5.2.1.8</ecNumber>
    </submittedName>
</protein>
<evidence type="ECO:0000313" key="4">
    <source>
        <dbReference type="EMBL" id="MCA2016342.1"/>
    </source>
</evidence>
<dbReference type="InterPro" id="IPR000297">
    <property type="entry name" value="PPIase_PpiC"/>
</dbReference>
<dbReference type="SUPFAM" id="SSF109998">
    <property type="entry name" value="Triger factor/SurA peptide-binding domain-like"/>
    <property type="match status" value="1"/>
</dbReference>